<keyword evidence="3 6" id="KW-0658">Purine biosynthesis</keyword>
<evidence type="ECO:0000256" key="5">
    <source>
        <dbReference type="ARBA" id="ARBA00047664"/>
    </source>
</evidence>
<dbReference type="RefSeq" id="WP_089355050.1">
    <property type="nucleotide sequence ID" value="NZ_FZPD01000001.1"/>
</dbReference>
<dbReference type="InterPro" id="IPR001555">
    <property type="entry name" value="GART_AS"/>
</dbReference>
<evidence type="ECO:0000256" key="2">
    <source>
        <dbReference type="ARBA" id="ARBA00022679"/>
    </source>
</evidence>
<feature type="active site" description="Proton donor" evidence="6">
    <location>
        <position position="104"/>
    </location>
</feature>
<dbReference type="HAMAP" id="MF_01930">
    <property type="entry name" value="PurN"/>
    <property type="match status" value="1"/>
</dbReference>
<keyword evidence="2 6" id="KW-0808">Transferase</keyword>
<dbReference type="InterPro" id="IPR036477">
    <property type="entry name" value="Formyl_transf_N_sf"/>
</dbReference>
<comment type="caution">
    <text evidence="6">Lacks conserved residue(s) required for the propagation of feature annotation.</text>
</comment>
<dbReference type="Pfam" id="PF00551">
    <property type="entry name" value="Formyl_trans_N"/>
    <property type="match status" value="1"/>
</dbReference>
<evidence type="ECO:0000259" key="7">
    <source>
        <dbReference type="Pfam" id="PF00551"/>
    </source>
</evidence>
<dbReference type="GO" id="GO:0005829">
    <property type="term" value="C:cytosol"/>
    <property type="evidence" value="ECO:0007669"/>
    <property type="project" value="TreeGrafter"/>
</dbReference>
<evidence type="ECO:0000313" key="9">
    <source>
        <dbReference type="Proteomes" id="UP000198393"/>
    </source>
</evidence>
<dbReference type="EC" id="2.1.2.2" evidence="6"/>
<dbReference type="GO" id="GO:0006189">
    <property type="term" value="P:'de novo' IMP biosynthetic process"/>
    <property type="evidence" value="ECO:0007669"/>
    <property type="project" value="UniProtKB-UniRule"/>
</dbReference>
<name>A0A239ES33_EKHLU</name>
<feature type="binding site" evidence="6">
    <location>
        <position position="102"/>
    </location>
    <ligand>
        <name>(6R)-10-formyltetrahydrofolate</name>
        <dbReference type="ChEBI" id="CHEBI:195366"/>
    </ligand>
</feature>
<reference evidence="8 9" key="1">
    <citation type="submission" date="2017-06" db="EMBL/GenBank/DDBJ databases">
        <authorList>
            <person name="Kim H.J."/>
            <person name="Triplett B.A."/>
        </authorList>
    </citation>
    <scope>NUCLEOTIDE SEQUENCE [LARGE SCALE GENOMIC DNA]</scope>
    <source>
        <strain evidence="8 9">DSM 19307</strain>
    </source>
</reference>
<dbReference type="GO" id="GO:0004644">
    <property type="term" value="F:phosphoribosylglycinamide formyltransferase activity"/>
    <property type="evidence" value="ECO:0007669"/>
    <property type="project" value="UniProtKB-UniRule"/>
</dbReference>
<dbReference type="PANTHER" id="PTHR43369:SF2">
    <property type="entry name" value="PHOSPHORIBOSYLGLYCINAMIDE FORMYLTRANSFERASE"/>
    <property type="match status" value="1"/>
</dbReference>
<dbReference type="Proteomes" id="UP000198393">
    <property type="component" value="Unassembled WGS sequence"/>
</dbReference>
<dbReference type="UniPathway" id="UPA00074">
    <property type="reaction ID" value="UER00126"/>
</dbReference>
<evidence type="ECO:0000313" key="8">
    <source>
        <dbReference type="EMBL" id="SNS46843.1"/>
    </source>
</evidence>
<dbReference type="InterPro" id="IPR004607">
    <property type="entry name" value="GART"/>
</dbReference>
<evidence type="ECO:0000256" key="6">
    <source>
        <dbReference type="HAMAP-Rule" id="MF_01930"/>
    </source>
</evidence>
<organism evidence="8 9">
    <name type="scientific">Ekhidna lutea</name>
    <dbReference type="NCBI Taxonomy" id="447679"/>
    <lineage>
        <taxon>Bacteria</taxon>
        <taxon>Pseudomonadati</taxon>
        <taxon>Bacteroidota</taxon>
        <taxon>Cytophagia</taxon>
        <taxon>Cytophagales</taxon>
        <taxon>Reichenbachiellaceae</taxon>
        <taxon>Ekhidna</taxon>
    </lineage>
</organism>
<feature type="domain" description="Formyl transferase N-terminal" evidence="7">
    <location>
        <begin position="6"/>
        <end position="182"/>
    </location>
</feature>
<feature type="binding site" evidence="6">
    <location>
        <position position="61"/>
    </location>
    <ligand>
        <name>(6R)-10-formyltetrahydrofolate</name>
        <dbReference type="ChEBI" id="CHEBI:195366"/>
    </ligand>
</feature>
<comment type="catalytic activity">
    <reaction evidence="5 6">
        <text>N(1)-(5-phospho-beta-D-ribosyl)glycinamide + (6R)-10-formyltetrahydrofolate = N(2)-formyl-N(1)-(5-phospho-beta-D-ribosyl)glycinamide + (6S)-5,6,7,8-tetrahydrofolate + H(+)</text>
        <dbReference type="Rhea" id="RHEA:15053"/>
        <dbReference type="ChEBI" id="CHEBI:15378"/>
        <dbReference type="ChEBI" id="CHEBI:57453"/>
        <dbReference type="ChEBI" id="CHEBI:143788"/>
        <dbReference type="ChEBI" id="CHEBI:147286"/>
        <dbReference type="ChEBI" id="CHEBI:195366"/>
        <dbReference type="EC" id="2.1.2.2"/>
    </reaction>
</comment>
<dbReference type="CDD" id="cd08645">
    <property type="entry name" value="FMT_core_GART"/>
    <property type="match status" value="1"/>
</dbReference>
<protein>
    <recommendedName>
        <fullName evidence="6">Phosphoribosylglycinamide formyltransferase</fullName>
        <ecNumber evidence="6">2.1.2.2</ecNumber>
    </recommendedName>
    <alternativeName>
        <fullName evidence="6">5'-phosphoribosylglycinamide transformylase</fullName>
    </alternativeName>
    <alternativeName>
        <fullName evidence="6">GAR transformylase</fullName>
        <shortName evidence="6">GART</shortName>
    </alternativeName>
</protein>
<feature type="binding site" evidence="6">
    <location>
        <begin position="15"/>
        <end position="17"/>
    </location>
    <ligand>
        <name>N(1)-(5-phospho-beta-D-ribosyl)glycinamide</name>
        <dbReference type="ChEBI" id="CHEBI:143788"/>
    </ligand>
</feature>
<dbReference type="EMBL" id="FZPD01000001">
    <property type="protein sequence ID" value="SNS46843.1"/>
    <property type="molecule type" value="Genomic_DNA"/>
</dbReference>
<dbReference type="InterPro" id="IPR002376">
    <property type="entry name" value="Formyl_transf_N"/>
</dbReference>
<dbReference type="Gene3D" id="3.40.50.170">
    <property type="entry name" value="Formyl transferase, N-terminal domain"/>
    <property type="match status" value="1"/>
</dbReference>
<comment type="similarity">
    <text evidence="4 6">Belongs to the GART family.</text>
</comment>
<evidence type="ECO:0000256" key="3">
    <source>
        <dbReference type="ARBA" id="ARBA00022755"/>
    </source>
</evidence>
<proteinExistence type="inferred from homology"/>
<dbReference type="OrthoDB" id="9806170at2"/>
<dbReference type="AlphaFoldDB" id="A0A239ES33"/>
<sequence length="188" mass="21074">MNKPINLAIFASGSGTNAENISKHFEDHDSIQVKEILSNRKSAGVHARAEKLEIPSATFSREQFNDPSFIKQLSDFDYIILAGFLWLIPRYLIKAFPNKIINIHPALLPKFGGKGMYGTNVHKAVIESGDKESGITIHLVNEEYDKGKILFQSKCEVAKNDTPESLAQKIHALEYEHFPKVIERVVLG</sequence>
<feature type="site" description="Raises pKa of active site His" evidence="6">
    <location>
        <position position="145"/>
    </location>
</feature>
<comment type="function">
    <text evidence="6">Catalyzes the transfer of a formyl group from 10-formyltetrahydrofolate to 5-phospho-ribosyl-glycinamide (GAR), producing 5-phospho-ribosyl-N-formylglycinamide (FGAR) and tetrahydrofolate.</text>
</comment>
<keyword evidence="9" id="KW-1185">Reference proteome</keyword>
<accession>A0A239ES33</accession>
<dbReference type="PROSITE" id="PS00373">
    <property type="entry name" value="GART"/>
    <property type="match status" value="1"/>
</dbReference>
<dbReference type="SUPFAM" id="SSF53328">
    <property type="entry name" value="Formyltransferase"/>
    <property type="match status" value="1"/>
</dbReference>
<gene>
    <name evidence="6" type="primary">purN</name>
    <name evidence="8" type="ORF">SAMN05421640_0274</name>
</gene>
<dbReference type="PANTHER" id="PTHR43369">
    <property type="entry name" value="PHOSPHORIBOSYLGLYCINAMIDE FORMYLTRANSFERASE"/>
    <property type="match status" value="1"/>
</dbReference>
<evidence type="ECO:0000256" key="1">
    <source>
        <dbReference type="ARBA" id="ARBA00005054"/>
    </source>
</evidence>
<evidence type="ECO:0000256" key="4">
    <source>
        <dbReference type="ARBA" id="ARBA00038440"/>
    </source>
</evidence>
<comment type="pathway">
    <text evidence="1 6">Purine metabolism; IMP biosynthesis via de novo pathway; N(2)-formyl-N(1)-(5-phospho-D-ribosyl)glycinamide from N(1)-(5-phospho-D-ribosyl)glycinamide (10-formyl THF route): step 1/1.</text>
</comment>